<dbReference type="VEuPathDB" id="FungiDB:CPAG_05602"/>
<keyword evidence="4" id="KW-0804">Transcription</keyword>
<evidence type="ECO:0000313" key="9">
    <source>
        <dbReference type="Proteomes" id="UP000054567"/>
    </source>
</evidence>
<dbReference type="Pfam" id="PF00172">
    <property type="entry name" value="Zn_clus"/>
    <property type="match status" value="1"/>
</dbReference>
<evidence type="ECO:0000313" key="8">
    <source>
        <dbReference type="EMBL" id="KMM69282.1"/>
    </source>
</evidence>
<keyword evidence="2" id="KW-0805">Transcription regulation</keyword>
<dbReference type="InterPro" id="IPR036864">
    <property type="entry name" value="Zn2-C6_fun-type_DNA-bd_sf"/>
</dbReference>
<evidence type="ECO:0000256" key="5">
    <source>
        <dbReference type="ARBA" id="ARBA00023242"/>
    </source>
</evidence>
<dbReference type="InterPro" id="IPR001138">
    <property type="entry name" value="Zn2Cys6_DnaBD"/>
</dbReference>
<evidence type="ECO:0000259" key="7">
    <source>
        <dbReference type="PROSITE" id="PS50048"/>
    </source>
</evidence>
<evidence type="ECO:0000256" key="1">
    <source>
        <dbReference type="ARBA" id="ARBA00004123"/>
    </source>
</evidence>
<evidence type="ECO:0000256" key="2">
    <source>
        <dbReference type="ARBA" id="ARBA00023015"/>
    </source>
</evidence>
<dbReference type="CDD" id="cd00067">
    <property type="entry name" value="GAL4"/>
    <property type="match status" value="1"/>
</dbReference>
<protein>
    <submittedName>
        <fullName evidence="8">Ada-like proteiny protein pro1</fullName>
    </submittedName>
</protein>
<dbReference type="OrthoDB" id="5294180at2759"/>
<keyword evidence="5" id="KW-0539">Nucleus</keyword>
<name>A0A0J6IC83_COCPO</name>
<feature type="domain" description="Zn(2)-C6 fungal-type" evidence="7">
    <location>
        <begin position="66"/>
        <end position="96"/>
    </location>
</feature>
<dbReference type="SUPFAM" id="SSF57701">
    <property type="entry name" value="Zn2/Cys6 DNA-binding domain"/>
    <property type="match status" value="1"/>
</dbReference>
<reference evidence="9" key="2">
    <citation type="journal article" date="2009" name="Genome Res.">
        <title>Comparative genomic analyses of the human fungal pathogens Coccidioides and their relatives.</title>
        <authorList>
            <person name="Sharpton T.J."/>
            <person name="Stajich J.E."/>
            <person name="Rounsley S.D."/>
            <person name="Gardner M.J."/>
            <person name="Wortman J.R."/>
            <person name="Jordar V.S."/>
            <person name="Maiti R."/>
            <person name="Kodira C.D."/>
            <person name="Neafsey D.E."/>
            <person name="Zeng Q."/>
            <person name="Hung C.-Y."/>
            <person name="McMahan C."/>
            <person name="Muszewska A."/>
            <person name="Grynberg M."/>
            <person name="Mandel M.A."/>
            <person name="Kellner E.M."/>
            <person name="Barker B.M."/>
            <person name="Galgiani J.N."/>
            <person name="Orbach M.J."/>
            <person name="Kirkland T.N."/>
            <person name="Cole G.T."/>
            <person name="Henn M.R."/>
            <person name="Birren B.W."/>
            <person name="Taylor J.W."/>
        </authorList>
    </citation>
    <scope>NUCLEOTIDE SEQUENCE [LARGE SCALE GENOMIC DNA]</scope>
    <source>
        <strain evidence="9">RMSCC 3488</strain>
    </source>
</reference>
<dbReference type="PROSITE" id="PS00463">
    <property type="entry name" value="ZN2_CY6_FUNGAL_1"/>
    <property type="match status" value="1"/>
</dbReference>
<evidence type="ECO:0000256" key="3">
    <source>
        <dbReference type="ARBA" id="ARBA00023125"/>
    </source>
</evidence>
<dbReference type="PANTHER" id="PTHR37534">
    <property type="entry name" value="TRANSCRIPTIONAL ACTIVATOR PROTEIN UGA3"/>
    <property type="match status" value="1"/>
</dbReference>
<sequence length="723" mass="81144">MSYPPLAPSTQAPTPPPSITAASADKSKPKTTRKGRKPSSRISDKTSSQDTPIKKGERLHKRSRSGCFTCRLRRKKCDEGKPVCKACRNLKLKCEYKRPMWWGNNDQRRNHKELIKELIKNTKLNERGISSAARSSAACTYTPPALSHSAPTPETFIDGMVQTRDPSLEPQYPFEHEFSQCHPQDPLDSLTSQLQNPLFESAPFWTAAPYEIDIKTENEVYVNDIPTRRESTTSTFSVFQPTLPHSMLPPLSDDKWSEEEFLEGHSDPFYSGLSDHSPFQFTHAPVHISTIHVEDRDRPLLDHFFEKVVRLIFPILEAKRPGAVRSEVILPAIESNKCYLHCCLSSTGVHLKATQQLSSESIDNEILRHRYQTVSELCKALNEDTNHSDILEATLAMIFFQCAVGRPDDSLPDIPWHQHFQAATSLVHKLDLSRRLIEADQVNVHPPFNMSLSAWIDILGSTMLGQMPQFAHTYRTKLFNGSSSGLCDLMGCEDRIMYLIAEISCLDALKNEGRIDHLGLCGHITTLAKQLDQAEPPAESIADPCADGTFQPRQLVKNMTALFCVAARIYLCSLVPGFQRTQPSTLNLIARAGELLELIPGGPGGFDRSLVWPLLICGSYSVPNSPFRSVLARRMEQLGEQAEFGSFGRMARLLQEVWRAADGVVEDSQLNDASQNDVVAIKTEDGQYQQQSPEHIPMESINGQNTVHWRDVMQKNGWDFLLI</sequence>
<keyword evidence="3" id="KW-0238">DNA-binding</keyword>
<dbReference type="PROSITE" id="PS50048">
    <property type="entry name" value="ZN2_CY6_FUNGAL_2"/>
    <property type="match status" value="1"/>
</dbReference>
<comment type="subcellular location">
    <subcellularLocation>
        <location evidence="1">Nucleus</location>
    </subcellularLocation>
</comment>
<dbReference type="EMBL" id="DS268111">
    <property type="protein sequence ID" value="KMM69282.1"/>
    <property type="molecule type" value="Genomic_DNA"/>
</dbReference>
<dbReference type="Pfam" id="PF11951">
    <property type="entry name" value="Fungal_trans_2"/>
    <property type="match status" value="1"/>
</dbReference>
<dbReference type="GO" id="GO:0008270">
    <property type="term" value="F:zinc ion binding"/>
    <property type="evidence" value="ECO:0007669"/>
    <property type="project" value="InterPro"/>
</dbReference>
<dbReference type="GO" id="GO:0000981">
    <property type="term" value="F:DNA-binding transcription factor activity, RNA polymerase II-specific"/>
    <property type="evidence" value="ECO:0007669"/>
    <property type="project" value="InterPro"/>
</dbReference>
<evidence type="ECO:0000256" key="6">
    <source>
        <dbReference type="SAM" id="MobiDB-lite"/>
    </source>
</evidence>
<organism evidence="8 9">
    <name type="scientific">Coccidioides posadasii RMSCC 3488</name>
    <dbReference type="NCBI Taxonomy" id="454284"/>
    <lineage>
        <taxon>Eukaryota</taxon>
        <taxon>Fungi</taxon>
        <taxon>Dikarya</taxon>
        <taxon>Ascomycota</taxon>
        <taxon>Pezizomycotina</taxon>
        <taxon>Eurotiomycetes</taxon>
        <taxon>Eurotiomycetidae</taxon>
        <taxon>Onygenales</taxon>
        <taxon>Onygenaceae</taxon>
        <taxon>Coccidioides</taxon>
    </lineage>
</organism>
<dbReference type="SMART" id="SM00066">
    <property type="entry name" value="GAL4"/>
    <property type="match status" value="1"/>
</dbReference>
<feature type="compositionally biased region" description="Basic residues" evidence="6">
    <location>
        <begin position="29"/>
        <end position="39"/>
    </location>
</feature>
<accession>A0A0J6IC83</accession>
<dbReference type="GO" id="GO:0003677">
    <property type="term" value="F:DNA binding"/>
    <property type="evidence" value="ECO:0007669"/>
    <property type="project" value="UniProtKB-KW"/>
</dbReference>
<feature type="region of interest" description="Disordered" evidence="6">
    <location>
        <begin position="1"/>
        <end position="58"/>
    </location>
</feature>
<proteinExistence type="predicted"/>
<dbReference type="GO" id="GO:0005634">
    <property type="term" value="C:nucleus"/>
    <property type="evidence" value="ECO:0007669"/>
    <property type="project" value="UniProtKB-SubCell"/>
</dbReference>
<dbReference type="PANTHER" id="PTHR37534:SF12">
    <property type="entry name" value="ZN(2)-C6 FUNGAL-TYPE DOMAIN-CONTAINING PROTEIN"/>
    <property type="match status" value="1"/>
</dbReference>
<evidence type="ECO:0000256" key="4">
    <source>
        <dbReference type="ARBA" id="ARBA00023163"/>
    </source>
</evidence>
<dbReference type="InterPro" id="IPR021858">
    <property type="entry name" value="Fun_TF"/>
</dbReference>
<reference evidence="8 9" key="1">
    <citation type="submission" date="2007-06" db="EMBL/GenBank/DDBJ databases">
        <title>The Genome Sequence of Coccidioides posadasii RMSCC_3488.</title>
        <authorList>
            <consortium name="Coccidioides Genome Resources Consortium"/>
            <consortium name="The Broad Institute Genome Sequencing Platform"/>
            <person name="Henn M.R."/>
            <person name="Sykes S."/>
            <person name="Young S."/>
            <person name="Jaffe D."/>
            <person name="Berlin A."/>
            <person name="Alvarez P."/>
            <person name="Butler J."/>
            <person name="Gnerre S."/>
            <person name="Grabherr M."/>
            <person name="Mauceli E."/>
            <person name="Brockman W."/>
            <person name="Kodira C."/>
            <person name="Alvarado L."/>
            <person name="Zeng Q."/>
            <person name="Crawford M."/>
            <person name="Antoine C."/>
            <person name="Devon K."/>
            <person name="Galgiani J."/>
            <person name="Orsborn K."/>
            <person name="Lewis M.L."/>
            <person name="Nusbaum C."/>
            <person name="Galagan J."/>
            <person name="Birren B."/>
        </authorList>
    </citation>
    <scope>NUCLEOTIDE SEQUENCE [LARGE SCALE GENOMIC DNA]</scope>
    <source>
        <strain evidence="8 9">RMSCC 3488</strain>
    </source>
</reference>
<gene>
    <name evidence="8" type="ORF">CPAG_05602</name>
</gene>
<dbReference type="Proteomes" id="UP000054567">
    <property type="component" value="Unassembled WGS sequence"/>
</dbReference>
<dbReference type="Gene3D" id="4.10.240.10">
    <property type="entry name" value="Zn(2)-C6 fungal-type DNA-binding domain"/>
    <property type="match status" value="1"/>
</dbReference>
<reference evidence="9" key="3">
    <citation type="journal article" date="2010" name="Genome Res.">
        <title>Population genomic sequencing of Coccidioides fungi reveals recent hybridization and transposon control.</title>
        <authorList>
            <person name="Neafsey D.E."/>
            <person name="Barker B.M."/>
            <person name="Sharpton T.J."/>
            <person name="Stajich J.E."/>
            <person name="Park D.J."/>
            <person name="Whiston E."/>
            <person name="Hung C.-Y."/>
            <person name="McMahan C."/>
            <person name="White J."/>
            <person name="Sykes S."/>
            <person name="Heiman D."/>
            <person name="Young S."/>
            <person name="Zeng Q."/>
            <person name="Abouelleil A."/>
            <person name="Aftuck L."/>
            <person name="Bessette D."/>
            <person name="Brown A."/>
            <person name="FitzGerald M."/>
            <person name="Lui A."/>
            <person name="Macdonald J.P."/>
            <person name="Priest M."/>
            <person name="Orbach M.J."/>
            <person name="Galgiani J.N."/>
            <person name="Kirkland T.N."/>
            <person name="Cole G.T."/>
            <person name="Birren B.W."/>
            <person name="Henn M.R."/>
            <person name="Taylor J.W."/>
            <person name="Rounsley S.D."/>
        </authorList>
    </citation>
    <scope>NUCLEOTIDE SEQUENCE [LARGE SCALE GENOMIC DNA]</scope>
    <source>
        <strain evidence="9">RMSCC 3488</strain>
    </source>
</reference>
<dbReference type="AlphaFoldDB" id="A0A0J6IC83"/>